<evidence type="ECO:0000256" key="1">
    <source>
        <dbReference type="SAM" id="MobiDB-lite"/>
    </source>
</evidence>
<keyword evidence="4" id="KW-0413">Isomerase</keyword>
<feature type="signal peptide" evidence="3">
    <location>
        <begin position="1"/>
        <end position="26"/>
    </location>
</feature>
<organism evidence="4 5">
    <name type="scientific">Acrasis kona</name>
    <dbReference type="NCBI Taxonomy" id="1008807"/>
    <lineage>
        <taxon>Eukaryota</taxon>
        <taxon>Discoba</taxon>
        <taxon>Heterolobosea</taxon>
        <taxon>Tetramitia</taxon>
        <taxon>Eutetramitia</taxon>
        <taxon>Acrasidae</taxon>
        <taxon>Acrasis</taxon>
    </lineage>
</organism>
<comment type="caution">
    <text evidence="4">The sequence shown here is derived from an EMBL/GenBank/DDBJ whole genome shotgun (WGS) entry which is preliminary data.</text>
</comment>
<proteinExistence type="predicted"/>
<keyword evidence="2" id="KW-0812">Transmembrane</keyword>
<feature type="chain" id="PRO_5044002670" evidence="3">
    <location>
        <begin position="27"/>
        <end position="451"/>
    </location>
</feature>
<name>A0AAW2YR73_9EUKA</name>
<keyword evidence="2" id="KW-1133">Transmembrane helix</keyword>
<evidence type="ECO:0000256" key="3">
    <source>
        <dbReference type="SAM" id="SignalP"/>
    </source>
</evidence>
<evidence type="ECO:0000256" key="2">
    <source>
        <dbReference type="SAM" id="Phobius"/>
    </source>
</evidence>
<dbReference type="EMBL" id="JAOPGA020000557">
    <property type="protein sequence ID" value="KAL0479446.1"/>
    <property type="molecule type" value="Genomic_DNA"/>
</dbReference>
<reference evidence="4 5" key="1">
    <citation type="submission" date="2024-03" db="EMBL/GenBank/DDBJ databases">
        <title>The Acrasis kona genome and developmental transcriptomes reveal deep origins of eukaryotic multicellular pathways.</title>
        <authorList>
            <person name="Sheikh S."/>
            <person name="Fu C.-J."/>
            <person name="Brown M.W."/>
            <person name="Baldauf S.L."/>
        </authorList>
    </citation>
    <scope>NUCLEOTIDE SEQUENCE [LARGE SCALE GENOMIC DNA]</scope>
    <source>
        <strain evidence="4 5">ATCC MYA-3509</strain>
    </source>
</reference>
<sequence length="451" mass="51710">MCARHPSLKLRVSCCIIILLLSAVTTLDKPNDRRIRKQDTIDKLTEVVTAFQNPLVQQAFGRLLPESIVKGMLGDETASEWIEQPVEQSEARTMRTRRIQEEEDDDEKNLKEECDPTSIYATFDYQLVCYSPQLSFSCNGTNVTYVEYLEKKNVLNCTQTNTTMEACLCPLDRVGERCSTFRNYTCVVKLLDPQRNCQRGDDTEDVGGLLLDADHPCLEFSEEAVSQDFTFNMYCYFDESLSELQNYTNSLNMSLISNVTASYKNHSLPVTNLTNIHSFFDYFLPEYTYETNETYGNQTYTHETNKTFALTNPLKEPFQYQVINFYHLGDLSESNSTVMNNTKDYLGLSNFTFTVNLNVGPEHRAGNRIYVETGVFDAPGATVEYERMFLDVKDSQEPIYFDYTNVVLATVIPTVIIVGGVGSLIAYYVYDHKKRKNEEFFNPDLNKRKTD</sequence>
<keyword evidence="5" id="KW-1185">Reference proteome</keyword>
<gene>
    <name evidence="4" type="ORF">AKO1_015168</name>
</gene>
<dbReference type="AlphaFoldDB" id="A0AAW2YR73"/>
<feature type="transmembrane region" description="Helical" evidence="2">
    <location>
        <begin position="406"/>
        <end position="430"/>
    </location>
</feature>
<protein>
    <submittedName>
        <fullName evidence="4">Methylthioribose-1-phosphate isomerase</fullName>
    </submittedName>
</protein>
<keyword evidence="3" id="KW-0732">Signal</keyword>
<evidence type="ECO:0000313" key="5">
    <source>
        <dbReference type="Proteomes" id="UP001431209"/>
    </source>
</evidence>
<dbReference type="Proteomes" id="UP001431209">
    <property type="component" value="Unassembled WGS sequence"/>
</dbReference>
<accession>A0AAW2YR73</accession>
<feature type="region of interest" description="Disordered" evidence="1">
    <location>
        <begin position="86"/>
        <end position="111"/>
    </location>
</feature>
<keyword evidence="2" id="KW-0472">Membrane</keyword>
<dbReference type="GO" id="GO:0016853">
    <property type="term" value="F:isomerase activity"/>
    <property type="evidence" value="ECO:0007669"/>
    <property type="project" value="UniProtKB-KW"/>
</dbReference>
<evidence type="ECO:0000313" key="4">
    <source>
        <dbReference type="EMBL" id="KAL0479446.1"/>
    </source>
</evidence>